<dbReference type="InterPro" id="IPR023997">
    <property type="entry name" value="TonB-dep_OMP_SusC/RagA_CS"/>
</dbReference>
<dbReference type="InterPro" id="IPR037066">
    <property type="entry name" value="Plug_dom_sf"/>
</dbReference>
<reference evidence="9 10" key="1">
    <citation type="submission" date="2019-05" db="EMBL/GenBank/DDBJ databases">
        <title>Algicella ahnfeltiae gen. nov., sp. nov., a novel marine bacterium of the family Flavobacteriaceae isolated from a red alga.</title>
        <authorList>
            <person name="Nedashkovskaya O.I."/>
            <person name="Kukhlevskiy A.D."/>
            <person name="Kim S.-G."/>
            <person name="Zhukova N.V."/>
            <person name="Mikhailov V.V."/>
        </authorList>
    </citation>
    <scope>NUCLEOTIDE SEQUENCE [LARGE SCALE GENOMIC DNA]</scope>
    <source>
        <strain evidence="9 10">10Alg115</strain>
    </source>
</reference>
<dbReference type="Gene3D" id="2.60.40.1120">
    <property type="entry name" value="Carboxypeptidase-like, regulatory domain"/>
    <property type="match status" value="1"/>
</dbReference>
<evidence type="ECO:0000256" key="3">
    <source>
        <dbReference type="ARBA" id="ARBA00022452"/>
    </source>
</evidence>
<dbReference type="NCBIfam" id="TIGR04057">
    <property type="entry name" value="SusC_RagA_signa"/>
    <property type="match status" value="1"/>
</dbReference>
<dbReference type="AlphaFoldDB" id="A0A5B7U0F2"/>
<accession>A0A5B7U0F2</accession>
<evidence type="ECO:0000313" key="9">
    <source>
        <dbReference type="EMBL" id="QCX40966.1"/>
    </source>
</evidence>
<dbReference type="InterPro" id="IPR023996">
    <property type="entry name" value="TonB-dep_OMP_SusC/RagA"/>
</dbReference>
<comment type="similarity">
    <text evidence="7">Belongs to the TonB-dependent receptor family.</text>
</comment>
<dbReference type="Proteomes" id="UP000306229">
    <property type="component" value="Chromosome"/>
</dbReference>
<dbReference type="Pfam" id="PF07715">
    <property type="entry name" value="Plug"/>
    <property type="match status" value="1"/>
</dbReference>
<dbReference type="InterPro" id="IPR036942">
    <property type="entry name" value="Beta-barrel_TonB_sf"/>
</dbReference>
<dbReference type="Pfam" id="PF13715">
    <property type="entry name" value="CarbopepD_reg_2"/>
    <property type="match status" value="1"/>
</dbReference>
<keyword evidence="6 7" id="KW-0998">Cell outer membrane</keyword>
<evidence type="ECO:0000256" key="5">
    <source>
        <dbReference type="ARBA" id="ARBA00023136"/>
    </source>
</evidence>
<evidence type="ECO:0000256" key="4">
    <source>
        <dbReference type="ARBA" id="ARBA00022692"/>
    </source>
</evidence>
<comment type="subcellular location">
    <subcellularLocation>
        <location evidence="1 7">Cell outer membrane</location>
        <topology evidence="1 7">Multi-pass membrane protein</topology>
    </subcellularLocation>
</comment>
<protein>
    <submittedName>
        <fullName evidence="9">SusC/RagA family TonB-linked outer membrane protein</fullName>
    </submittedName>
</protein>
<feature type="domain" description="TonB-dependent receptor plug" evidence="8">
    <location>
        <begin position="104"/>
        <end position="226"/>
    </location>
</feature>
<evidence type="ECO:0000313" key="10">
    <source>
        <dbReference type="Proteomes" id="UP000306229"/>
    </source>
</evidence>
<organism evidence="9 10">
    <name type="scientific">Aureibaculum algae</name>
    <dbReference type="NCBI Taxonomy" id="2584122"/>
    <lineage>
        <taxon>Bacteria</taxon>
        <taxon>Pseudomonadati</taxon>
        <taxon>Bacteroidota</taxon>
        <taxon>Flavobacteriia</taxon>
        <taxon>Flavobacteriales</taxon>
        <taxon>Flavobacteriaceae</taxon>
        <taxon>Aureibaculum</taxon>
    </lineage>
</organism>
<dbReference type="InterPro" id="IPR012910">
    <property type="entry name" value="Plug_dom"/>
</dbReference>
<keyword evidence="4 7" id="KW-0812">Transmembrane</keyword>
<proteinExistence type="inferred from homology"/>
<dbReference type="PROSITE" id="PS52016">
    <property type="entry name" value="TONB_DEPENDENT_REC_3"/>
    <property type="match status" value="1"/>
</dbReference>
<name>A0A5B7U0F2_9FLAO</name>
<evidence type="ECO:0000259" key="8">
    <source>
        <dbReference type="Pfam" id="PF07715"/>
    </source>
</evidence>
<dbReference type="KEGG" id="fbe:FF125_02075"/>
<keyword evidence="3 7" id="KW-1134">Transmembrane beta strand</keyword>
<dbReference type="SUPFAM" id="SSF49464">
    <property type="entry name" value="Carboxypeptidase regulatory domain-like"/>
    <property type="match status" value="1"/>
</dbReference>
<evidence type="ECO:0000256" key="7">
    <source>
        <dbReference type="PROSITE-ProRule" id="PRU01360"/>
    </source>
</evidence>
<dbReference type="InterPro" id="IPR039426">
    <property type="entry name" value="TonB-dep_rcpt-like"/>
</dbReference>
<evidence type="ECO:0000256" key="6">
    <source>
        <dbReference type="ARBA" id="ARBA00023237"/>
    </source>
</evidence>
<dbReference type="NCBIfam" id="TIGR04056">
    <property type="entry name" value="OMP_RagA_SusC"/>
    <property type="match status" value="1"/>
</dbReference>
<dbReference type="GO" id="GO:0009279">
    <property type="term" value="C:cell outer membrane"/>
    <property type="evidence" value="ECO:0007669"/>
    <property type="project" value="UniProtKB-SubCell"/>
</dbReference>
<keyword evidence="10" id="KW-1185">Reference proteome</keyword>
<dbReference type="EMBL" id="CP040749">
    <property type="protein sequence ID" value="QCX40966.1"/>
    <property type="molecule type" value="Genomic_DNA"/>
</dbReference>
<dbReference type="OrthoDB" id="9768177at2"/>
<gene>
    <name evidence="9" type="ORF">FF125_02075</name>
</gene>
<keyword evidence="2 7" id="KW-0813">Transport</keyword>
<dbReference type="SUPFAM" id="SSF56935">
    <property type="entry name" value="Porins"/>
    <property type="match status" value="1"/>
</dbReference>
<evidence type="ECO:0000256" key="1">
    <source>
        <dbReference type="ARBA" id="ARBA00004571"/>
    </source>
</evidence>
<keyword evidence="5 7" id="KW-0472">Membrane</keyword>
<dbReference type="Gene3D" id="2.40.170.20">
    <property type="entry name" value="TonB-dependent receptor, beta-barrel domain"/>
    <property type="match status" value="1"/>
</dbReference>
<dbReference type="InterPro" id="IPR008969">
    <property type="entry name" value="CarboxyPept-like_regulatory"/>
</dbReference>
<sequence>MYTVHAQDFYRVSGTITDDHGALNGVTIHVKGSSRGTTSDLNGNYSIQVKGTEVLTYSFIGYGTVEELVNNRTRIDVLLYSESTELEEVSINAGYYKTNDKVKTGSIVRLSSKDIETQPVNSPLEAMQGRLSGVHITQYTGTAGGGFQVRIRGQNSIAAGNEPLYIIDGVPYDSGSLSYNGSSGSIMPGALISPLNALPTSSIASIEVLKDADATAIYGSRGANGVVLITTKNNRVGRTTFSLNVSAGLANISRKIKLMNTEQFLEMRKEAFDNDGISDYPFNAYDINGTWSNARDADWQNLLIGGTAHIENYQGTVSGGSDRTHFNISGTYGKESTVFPKDFSYRRGTILASINHSSLDDKFRLNFTVNYATENNNQPGLDLSKSARTLSPNAPELYDESGNLNWENSSWTNPLAQLNGAYSNEIISLMSNAVLSYEFLPDFKISSRLGYNDIRIEEGKTNPHTIYNPAYGLTSANSNIFTNKGNRHSWSIEPQLDYQFTIGNGVFKTLLGCTFQEQNSEQLSLLAAGFTNNNLLQNLSAASNVYILGENKNQYRYQAFYGRVNYNWENKYIINLTGRRDGSSRFGPGKKYANFGAIGAAWFLSEESAIQNAIPTLSMAKLRVSYGITGNDQIGDYQYFDTYSVSNNIYSGIVGLEPTRLFNPLFAWEKNKKLDLAFDFGLWKNKLLLSTTYFRNTSSNQLVGVPLPGTTGFQNIQANLNANILNSGWEFELHSRNIQQGDFSWKSDFNLTVPKNKLISYHGLENSAYANKYVIGQPLTIIKLYHLTGVNPDSGLFEFEDYNGDGAISSVEDRKKTKDLAPKYYGGLTNTLTYKDFKLVLFFQFTKQNGYNYYFNSAPAGFLINQPTESLDRWRQVGDVSSMQRYTTGSDYEALLAYSKFTLSDAAVTDASYLKLKNVSFSYQLSQKWLKNTKCLFTLQGQNLLTFTSFKGGDPEQVIGYLPQLRRLTMGVQFNF</sequence>
<evidence type="ECO:0000256" key="2">
    <source>
        <dbReference type="ARBA" id="ARBA00022448"/>
    </source>
</evidence>
<dbReference type="Gene3D" id="2.170.130.10">
    <property type="entry name" value="TonB-dependent receptor, plug domain"/>
    <property type="match status" value="1"/>
</dbReference>